<dbReference type="InterPro" id="IPR027417">
    <property type="entry name" value="P-loop_NTPase"/>
</dbReference>
<feature type="domain" description="Zona occludens toxin N-terminal" evidence="2">
    <location>
        <begin position="151"/>
        <end position="231"/>
    </location>
</feature>
<evidence type="ECO:0000313" key="5">
    <source>
        <dbReference type="Proteomes" id="UP000095765"/>
    </source>
</evidence>
<protein>
    <submittedName>
        <fullName evidence="3">Zonular occludens toxin (Zot)</fullName>
    </submittedName>
</protein>
<keyword evidence="1" id="KW-0472">Membrane</keyword>
<organism evidence="3 5">
    <name type="scientific">Anaerotruncus colihominis</name>
    <dbReference type="NCBI Taxonomy" id="169435"/>
    <lineage>
        <taxon>Bacteria</taxon>
        <taxon>Bacillati</taxon>
        <taxon>Bacillota</taxon>
        <taxon>Clostridia</taxon>
        <taxon>Eubacteriales</taxon>
        <taxon>Oscillospiraceae</taxon>
        <taxon>Anaerotruncus</taxon>
    </lineage>
</organism>
<dbReference type="OrthoDB" id="1855273at2"/>
<dbReference type="Gene3D" id="3.40.50.300">
    <property type="entry name" value="P-loop containing nucleotide triphosphate hydrolases"/>
    <property type="match status" value="1"/>
</dbReference>
<accession>A0A174LQR8</accession>
<keyword evidence="1" id="KW-1133">Transmembrane helix</keyword>
<proteinExistence type="predicted"/>
<evidence type="ECO:0000313" key="4">
    <source>
        <dbReference type="EMBL" id="RGE65891.1"/>
    </source>
</evidence>
<dbReference type="InterPro" id="IPR008900">
    <property type="entry name" value="Zot_N"/>
</dbReference>
<name>A0A174LQR8_9FIRM</name>
<evidence type="ECO:0000313" key="3">
    <source>
        <dbReference type="EMBL" id="CUP25086.1"/>
    </source>
</evidence>
<dbReference type="Proteomes" id="UP000095765">
    <property type="component" value="Unassembled WGS sequence"/>
</dbReference>
<reference evidence="4 6" key="2">
    <citation type="submission" date="2018-08" db="EMBL/GenBank/DDBJ databases">
        <title>A genome reference for cultivated species of the human gut microbiota.</title>
        <authorList>
            <person name="Zou Y."/>
            <person name="Xue W."/>
            <person name="Luo G."/>
        </authorList>
    </citation>
    <scope>NUCLEOTIDE SEQUENCE [LARGE SCALE GENOMIC DNA]</scope>
    <source>
        <strain evidence="4 6">TF05-12AC</strain>
    </source>
</reference>
<dbReference type="EMBL" id="CZBE01000001">
    <property type="protein sequence ID" value="CUP25086.1"/>
    <property type="molecule type" value="Genomic_DNA"/>
</dbReference>
<evidence type="ECO:0000313" key="6">
    <source>
        <dbReference type="Proteomes" id="UP000260828"/>
    </source>
</evidence>
<dbReference type="Proteomes" id="UP000260828">
    <property type="component" value="Unassembled WGS sequence"/>
</dbReference>
<gene>
    <name evidence="4" type="ORF">DXC40_15140</name>
    <name evidence="3" type="ORF">ERS852551_00230</name>
</gene>
<dbReference type="RefSeq" id="WP_055243786.1">
    <property type="nucleotide sequence ID" value="NZ_CABIWA010000002.1"/>
</dbReference>
<dbReference type="Pfam" id="PF05707">
    <property type="entry name" value="Zot"/>
    <property type="match status" value="1"/>
</dbReference>
<dbReference type="EMBL" id="QVME01000010">
    <property type="protein sequence ID" value="RGE65891.1"/>
    <property type="molecule type" value="Genomic_DNA"/>
</dbReference>
<keyword evidence="1" id="KW-0812">Transmembrane</keyword>
<sequence>MIDMGSVVGNMFAPIGAFLGLAVKIIVCGGCALLFGALAYFFIRYHFNPLRLRVDDLRAPYIKNKWLDLFRWLLVDFLERDLHRGEFNEYGFTFYVGRQGAGKTISMVRYLELMKEKYPKCIIVTNFAYYRSDHIMTDWRDMLTLRNGTDGIIFAIDEIHSEYSAKSWNDVPESLLSEVSQQRKQRVKIVATAQFFTRVAKPLREQAATVVSCSTWAGRLTRNREYDALQYAMVIENPVAVKRKVKPLHKASFVQSDALRACYDTFEKIRRMEKIQFSPRKDRGEN</sequence>
<reference evidence="3 5" key="1">
    <citation type="submission" date="2015-09" db="EMBL/GenBank/DDBJ databases">
        <authorList>
            <consortium name="Pathogen Informatics"/>
        </authorList>
    </citation>
    <scope>NUCLEOTIDE SEQUENCE [LARGE SCALE GENOMIC DNA]</scope>
    <source>
        <strain evidence="3 5">2789STDY5834939</strain>
    </source>
</reference>
<dbReference type="AlphaFoldDB" id="A0A174LQR8"/>
<feature type="transmembrane region" description="Helical" evidence="1">
    <location>
        <begin position="12"/>
        <end position="43"/>
    </location>
</feature>
<evidence type="ECO:0000256" key="1">
    <source>
        <dbReference type="SAM" id="Phobius"/>
    </source>
</evidence>
<evidence type="ECO:0000259" key="2">
    <source>
        <dbReference type="Pfam" id="PF05707"/>
    </source>
</evidence>